<evidence type="ECO:0000313" key="2">
    <source>
        <dbReference type="EMBL" id="CAF0807438.1"/>
    </source>
</evidence>
<feature type="compositionally biased region" description="Basic and acidic residues" evidence="1">
    <location>
        <begin position="2950"/>
        <end position="2963"/>
    </location>
</feature>
<feature type="region of interest" description="Disordered" evidence="1">
    <location>
        <begin position="3558"/>
        <end position="3665"/>
    </location>
</feature>
<feature type="compositionally biased region" description="Basic and acidic residues" evidence="1">
    <location>
        <begin position="180"/>
        <end position="189"/>
    </location>
</feature>
<dbReference type="Proteomes" id="UP000663852">
    <property type="component" value="Unassembled WGS sequence"/>
</dbReference>
<evidence type="ECO:0000256" key="1">
    <source>
        <dbReference type="SAM" id="MobiDB-lite"/>
    </source>
</evidence>
<feature type="compositionally biased region" description="Basic and acidic residues" evidence="1">
    <location>
        <begin position="2681"/>
        <end position="2694"/>
    </location>
</feature>
<feature type="compositionally biased region" description="Basic and acidic residues" evidence="1">
    <location>
        <begin position="1369"/>
        <end position="1383"/>
    </location>
</feature>
<feature type="compositionally biased region" description="Basic and acidic residues" evidence="1">
    <location>
        <begin position="3053"/>
        <end position="3062"/>
    </location>
</feature>
<feature type="compositionally biased region" description="Polar residues" evidence="1">
    <location>
        <begin position="289"/>
        <end position="298"/>
    </location>
</feature>
<feature type="region of interest" description="Disordered" evidence="1">
    <location>
        <begin position="1364"/>
        <end position="1383"/>
    </location>
</feature>
<feature type="compositionally biased region" description="Polar residues" evidence="1">
    <location>
        <begin position="3088"/>
        <end position="3105"/>
    </location>
</feature>
<feature type="compositionally biased region" description="Low complexity" evidence="1">
    <location>
        <begin position="83"/>
        <end position="117"/>
    </location>
</feature>
<dbReference type="EMBL" id="CAJNOJ010000014">
    <property type="protein sequence ID" value="CAF0807438.1"/>
    <property type="molecule type" value="Genomic_DNA"/>
</dbReference>
<comment type="caution">
    <text evidence="2">The sequence shown here is derived from an EMBL/GenBank/DDBJ whole genome shotgun (WGS) entry which is preliminary data.</text>
</comment>
<feature type="region of interest" description="Disordered" evidence="1">
    <location>
        <begin position="671"/>
        <end position="693"/>
    </location>
</feature>
<feature type="compositionally biased region" description="Basic and acidic residues" evidence="1">
    <location>
        <begin position="3462"/>
        <end position="3479"/>
    </location>
</feature>
<feature type="compositionally biased region" description="Low complexity" evidence="1">
    <location>
        <begin position="2894"/>
        <end position="2906"/>
    </location>
</feature>
<protein>
    <submittedName>
        <fullName evidence="2">Uncharacterized protein</fullName>
    </submittedName>
</protein>
<feature type="region of interest" description="Disordered" evidence="1">
    <location>
        <begin position="140"/>
        <end position="196"/>
    </location>
</feature>
<feature type="region of interest" description="Disordered" evidence="1">
    <location>
        <begin position="287"/>
        <end position="358"/>
    </location>
</feature>
<feature type="compositionally biased region" description="Basic residues" evidence="1">
    <location>
        <begin position="4032"/>
        <end position="4042"/>
    </location>
</feature>
<feature type="compositionally biased region" description="Polar residues" evidence="1">
    <location>
        <begin position="160"/>
        <end position="179"/>
    </location>
</feature>
<dbReference type="OrthoDB" id="9997411at2759"/>
<reference evidence="2" key="1">
    <citation type="submission" date="2021-02" db="EMBL/GenBank/DDBJ databases">
        <authorList>
            <person name="Nowell W R."/>
        </authorList>
    </citation>
    <scope>NUCLEOTIDE SEQUENCE</scope>
</reference>
<feature type="compositionally biased region" description="Polar residues" evidence="1">
    <location>
        <begin position="3440"/>
        <end position="3460"/>
    </location>
</feature>
<accession>A0A813TD95</accession>
<feature type="compositionally biased region" description="Polar residues" evidence="1">
    <location>
        <begin position="2987"/>
        <end position="3008"/>
    </location>
</feature>
<feature type="compositionally biased region" description="Low complexity" evidence="1">
    <location>
        <begin position="21"/>
        <end position="36"/>
    </location>
</feature>
<feature type="compositionally biased region" description="Low complexity" evidence="1">
    <location>
        <begin position="2083"/>
        <end position="2093"/>
    </location>
</feature>
<feature type="compositionally biased region" description="Low complexity" evidence="1">
    <location>
        <begin position="3352"/>
        <end position="3361"/>
    </location>
</feature>
<feature type="compositionally biased region" description="Polar residues" evidence="1">
    <location>
        <begin position="320"/>
        <end position="356"/>
    </location>
</feature>
<feature type="region of interest" description="Disordered" evidence="1">
    <location>
        <begin position="1"/>
        <end position="36"/>
    </location>
</feature>
<feature type="region of interest" description="Disordered" evidence="1">
    <location>
        <begin position="2106"/>
        <end position="2133"/>
    </location>
</feature>
<name>A0A813TD95_ADIRI</name>
<feature type="compositionally biased region" description="Polar residues" evidence="1">
    <location>
        <begin position="4019"/>
        <end position="4031"/>
    </location>
</feature>
<feature type="region of interest" description="Disordered" evidence="1">
    <location>
        <begin position="3214"/>
        <end position="3242"/>
    </location>
</feature>
<feature type="region of interest" description="Disordered" evidence="1">
    <location>
        <begin position="3752"/>
        <end position="3782"/>
    </location>
</feature>
<sequence length="4083" mass="463865">MNFEISSPNAMLVDGSSDNQPSLANPSSLSSSSSSLFSSSSYSPDHSFGNCFTIEAHLPLVKNNIEQVEKFKRLLSRLDNVYNNNNNNNNNNSNNNNNNNNQNMSTTTLPLPSTTSPHVTDRYLFRSLSNDNQNSRISAAKKNKLSNAPPSLSKRYKFSSAGTDQNNNDVYKFPNGQTEQRSHSTDSDRYYFPTGDSAKKPQQILTYVRSGSGLEQRAVTFIDGASISSDKVSLPITKSIQPTTIVSDTPYLFSKTTESQRQPSITSPVNPEDAWLEQRQQPHIIFDSITDSSPNSQLKRPRTSSTSPERRRISKHSPTRMDTVTSTNGSLSTLRRSPPTKVQNVRFDPTSTQKSYLSEAKERLAIKKRGRSPQALQQSVDRLVSSTNQKYRQQQIFSPPVPFQSSQQQHQSYISQYYAQEEEEPPIDYPMDSDDDEPQKRSTLYNRGLNANSAHERILKHVNGSLLDRRYLGDTNRIKQLEQNAHRYLRFIENQSLQRELNYDLIRCFSSTYLDDLRREENRHFQTRVNMRSYTYEDIQDIHMSQVLEAFKMKRAIDKEKRLRLSASFDGQITSSTPTSSIGAGHLSPLSASYSPVMTGSLNENIDAQSGGFEIDRRSIKSHTSHSQTPTALRTSYVAPAQNLDFFQDIIQESFRGIDASIAGHVSNASQYTKQNARHPPATVSQMKPLDTDSDVEIKSNSSFWSDEEEDQLFDDDRRQTIPHQKQLARYLSTVNRSLLDRPSDLIADFYISKLNRGMQDGVRNVESIARDKALMRQNHNREFRDEPTNKLGRSLSADHLYQVRKEHLRYKQPFHTPTSFTVEDVADIYKPFVLENYKRKIAIELERRRRERQGQLMAGIGASPMYTSDADMGSVLKSSQPPIIELPINAVADRIYRPSSLTQARVVRTNEQGVPIYADGSNNDVIVVRPPIVRTTDVVMGRAHRTLTDDGNTDVVHHIGIASPPTSFSLVKRPTTQIHMSTTSTSGQYEVPRVITVAPPDFPQRTQTHIRTERADGNVVQPHTSELIDGPLTSSQQVLYQNGEYDPSLRRPVQIITSSEVTITSTPRPQTKIYTPSPPREPIRICQADRIEAESGNYDLSMAKVKPILTLNQGEIRELNLLAQQAQRLQIPPQDYEHAMIMITPDQPQHQHDIGRQPLLLAAANVGQLHDETQEQVTNHFEPDIRPQNTQLITPIPEHMAKVEQDIAVFENISSTNIQTPSRNRLNEVPSDSGIVSLNTSQASEQPIVLNASRIRLLETSEEHRLEQLREDDYYQRRIRALDLLRQVETDPNMNIQPIYHTPSQVFEHTTPIPASNITTAQTRITDTHRIDRIETLEHTDGPVIYETIDQEVVQRIPPQQYVTSTDVRQDQRTSNRAEKHQVKWEEPMPVKEHHSQQNQLTDTTYEHTSPFTSDPYSARHNLHSTEEPSQLLSTSKHTQDNIVYNYEVPMIEVSITIPASFLCEKNEVPLSRTSSFSSDQNLKRPTTDSARIEYDRHSLSSLDDITQPVSYHPPARTQHDQHFITQDIDVEPMALREETAIENEVSYEGSLGRASLRGPIQSLNAPRTLAETNIPALLLEELTTAISAVEEQHATQIMNSGYDPEMFTRIEQGNRVSTVVYDTDWKDEQTKTLTTEMRPNSATAEEKRPLRTEYEQAKIHSPKAILARERFERMENNNQETTADIETQAHQSDHVYESVHSYDELVSVERHTNESYEDSLLTERAVDNQEILCRPLTNHLQMTDEHASLLSDDSLHTHHRETTNVNLNDVASLENPLRSTAFVTLSYPHQNQEINPPWQRIVDEHLPEQYQQENIRLQTEEPSPRYLPTILPAANEQSLHESENYAKALRQASPVHEYVDVQSTDRIQLVPSQQINQSRPICRVRQQQVSSADELDYSTISSIHPDHIDQIDASISNPPLIDTVHIQPPPTVVDIEVRVRPTYSDTSSLPDMDAYLTRFEDTFEPEQHLPLVDQISLSYTTSFRSNQDSTRRAIERYEQEHPYFSRALPTEWFTSNIFPHDEQLVEQWTVEKNLETIQQQQQRQQEQVELRTNTECANVNLSAVTTDASSVGERFEEEKSTSNTTDTTNSEQQINQIASAVITSHCSPTSDYETDSLDKDNDTTSTTTSMDGGLIVATTPIQQNIPDQSTDSKSVNDLIDTLENEQNDKTDLVKDLLLTLSYDQHEAKDMYRAKEHEIVEQDDHILPFNFDDHQRELLNIFFEPAHFHLPLINEISIYQITFHNEHPLFSPSSPLPLAITDHNDHLLLSNECKTNEQEILSIAEVQDQSDHEEDLQNITPKHEHLSYIEHHHIQSLYSFGETLSVHIDEPPKIIENEDEQSIGSILPDVVPSTVPTQSEEYIHHEAREVTILPTDPAIEPKEFYSSFDRTETARQSKHSYNLERLSEQKYVEINIATPTPSMRKVRPTPSGHFIEDLSMENTIDTREEKIEYHYIEDRDNLQYASTLTKEHSEHLPPKHLPVEQHPNLERARILLTSEAPASNTNQDDEVLIRDTIVQHISEDEKSTSSEEVVFEEWSEEFRCRRTEVYDQQTHKLLRTTIDETSERVKSDVIKEEYKEKNERIKGHKSYDVVKEVYRRVPANTVEPGRATIVSTVDNSQSHLYEEIAQVPSSVRPTTSSANDQRIVIEHKPGNDQWTSEDIYTTEIVYDAKLARDIESSTHLDRSSARFDSRTPTPTPPPPSTNYDRVRIGQYPPIPSANQATISTVPSSNYDRISSIATTTTTHLPERRPTEREEHVSEEYEVEFERRHLDRRSPFNQHQTTNIGTRQGRDETSEEEVSDPYVITGDNTYSGLTAIVNEAGQRRNSDWRQKLKEVYTPASDDERFDQTARSRETTKKVISVTRTDDERPQPPRRSSSSSSIIDDRRTRFEQQQQFDSSSGFSTNVSDRPTFGRVGELKTAFESSTTTSTRDDSSKFRSTTTPGLIEQRRRLFEDQEQTNKEWSATNRRPVDEFSSNERRMSETHTTPSRVSAIKSTLESSTTRQPEPLPVSHTKVDVTIKEKRTISSVDSDGSGASPPIHQSTPKPTKQKLEDDAGHESEDELSDLTNKQEQYRRQSKTRLRDFSQSTAQTVDSTYLNQRTKPSFNETNMESILSHVPASKGKGLLIELSPHISHESPITSTTTTKAVRDTHKLVTGSDSGIFEYSTATSQQPPAASSSSWRNNVSFSVNDDANHSQTVRDSGVYLDSTAGSQRFGRRQPSDTDQTTIHGGDDSVSRSTYRYETEIISTDQLNQHQPPPRNVRPTVRSPISDYETIANYHSGTGSQRRVPVTTESRTIRPKPLIVDEIETIETETRVECQVQRTHEIKESTTKTERSSSPGAAKKIITTTTTTTTTTAAPTIRSPESLSDEIIRTTTPSKRVLLNERPQYYDSNKNYDSPIAIRSRPESTYTPTKEVRQQTQTYRESGIREHRLDSPQSDVISYTLPPSSFIQQGESGRVEETWFKPIQHDRSQDSQRQSPSSRSNVRTLSAGPRAVEVTSLSPQNQVTFGKYSPNQIIAIVRVPELSNGNNNARPSPPIRHGTSEPELYVRAKQEAAEEQQQQQRSRLQYQRVQASSYRPPSITQEYQQRQSRSRTGPYEITNEYSSPVGAHTRSSSYHSALHDQDSQQQQDRDEYPHSSHSGTAYRRQPQRRSGSLGTLLGPNIEFEIEIEKRPPQQPEQPTVVSLDQPTRAIVTSSKDGRVSIRNVAARPGNTLVINSDFHASDRSLNRSSGYFSSEELRSQGLNTNYSSDEQSSGAGANQNQHSQSSNTPSSMHARRYKNNEQGFSKLPSHYRPKQQNHYQQLNTENFDQVNRIVNRYSRQSNTAAGFNDAIDQIDALYNNLDVQTNEDYIMRSNPTTTTPPSTYDFSQPTSVTNRRKYLSQNANDYSKRYSSTGFQHVPAQHEQEIITSNTNSRHLVSPPTTFSSEKRHYDTHRALSDNENLNSVNEHNRRWGSTSLNDLVMATPIRPSQSLSSSGILADYATPGSVSPNSGFGSTQNVILQQNRLNAQSQIVQRNRTSVKQMKQKSAAKKRTGGNQGQYSDEEDDNDSLGDHDSPLSDTGRPQPPTRSSNRQQ</sequence>
<feature type="compositionally biased region" description="Low complexity" evidence="1">
    <location>
        <begin position="3480"/>
        <end position="3489"/>
    </location>
</feature>
<feature type="region of interest" description="Disordered" evidence="1">
    <location>
        <begin position="2745"/>
        <end position="2810"/>
    </location>
</feature>
<gene>
    <name evidence="2" type="ORF">EDS130_LOCUS5169</name>
</gene>
<proteinExistence type="predicted"/>
<feature type="region of interest" description="Disordered" evidence="1">
    <location>
        <begin position="3326"/>
        <end position="3504"/>
    </location>
</feature>
<feature type="compositionally biased region" description="Basic and acidic residues" evidence="1">
    <location>
        <begin position="3017"/>
        <end position="3028"/>
    </location>
</feature>
<feature type="region of interest" description="Disordered" evidence="1">
    <location>
        <begin position="2681"/>
        <end position="2710"/>
    </location>
</feature>
<feature type="region of interest" description="Disordered" evidence="1">
    <location>
        <begin position="2842"/>
        <end position="3105"/>
    </location>
</feature>
<feature type="compositionally biased region" description="Polar residues" evidence="1">
    <location>
        <begin position="3412"/>
        <end position="3429"/>
    </location>
</feature>
<feature type="compositionally biased region" description="Polar residues" evidence="1">
    <location>
        <begin position="3752"/>
        <end position="3780"/>
    </location>
</feature>
<feature type="compositionally biased region" description="Basic and acidic residues" evidence="1">
    <location>
        <begin position="3326"/>
        <end position="3340"/>
    </location>
</feature>
<organism evidence="2 3">
    <name type="scientific">Adineta ricciae</name>
    <name type="common">Rotifer</name>
    <dbReference type="NCBI Taxonomy" id="249248"/>
    <lineage>
        <taxon>Eukaryota</taxon>
        <taxon>Metazoa</taxon>
        <taxon>Spiralia</taxon>
        <taxon>Gnathifera</taxon>
        <taxon>Rotifera</taxon>
        <taxon>Eurotatoria</taxon>
        <taxon>Bdelloidea</taxon>
        <taxon>Adinetida</taxon>
        <taxon>Adinetidae</taxon>
        <taxon>Adineta</taxon>
    </lineage>
</organism>
<feature type="region of interest" description="Disordered" evidence="1">
    <location>
        <begin position="4019"/>
        <end position="4083"/>
    </location>
</feature>
<feature type="compositionally biased region" description="Low complexity" evidence="1">
    <location>
        <begin position="3564"/>
        <end position="3579"/>
    </location>
</feature>
<feature type="compositionally biased region" description="Basic and acidic residues" evidence="1">
    <location>
        <begin position="2749"/>
        <end position="2778"/>
    </location>
</feature>
<feature type="compositionally biased region" description="Polar residues" evidence="1">
    <location>
        <begin position="3580"/>
        <end position="3600"/>
    </location>
</feature>
<feature type="compositionally biased region" description="Polar residues" evidence="1">
    <location>
        <begin position="2779"/>
        <end position="2790"/>
    </location>
</feature>
<evidence type="ECO:0000313" key="3">
    <source>
        <dbReference type="Proteomes" id="UP000663852"/>
    </source>
</evidence>
<feature type="compositionally biased region" description="Basic and acidic residues" evidence="1">
    <location>
        <begin position="3626"/>
        <end position="3643"/>
    </location>
</feature>
<feature type="compositionally biased region" description="Basic and acidic residues" evidence="1">
    <location>
        <begin position="2972"/>
        <end position="2986"/>
    </location>
</feature>
<feature type="compositionally biased region" description="Basic and acidic residues" evidence="1">
    <location>
        <begin position="2845"/>
        <end position="2860"/>
    </location>
</feature>
<feature type="region of interest" description="Disordered" evidence="1">
    <location>
        <begin position="2069"/>
        <end position="2093"/>
    </location>
</feature>
<feature type="region of interest" description="Disordered" evidence="1">
    <location>
        <begin position="82"/>
        <end position="118"/>
    </location>
</feature>